<dbReference type="OrthoDB" id="46797at2759"/>
<dbReference type="PANTHER" id="PTHR24114:SF2">
    <property type="entry name" value="F-BOX DOMAIN-CONTAINING PROTEIN-RELATED"/>
    <property type="match status" value="1"/>
</dbReference>
<evidence type="ECO:0000313" key="3">
    <source>
        <dbReference type="Proteomes" id="UP000095751"/>
    </source>
</evidence>
<gene>
    <name evidence="2" type="ORF">FRACYDRAFT_248947</name>
</gene>
<dbReference type="InterPro" id="IPR052394">
    <property type="entry name" value="LRR-containing"/>
</dbReference>
<sequence>MISNLSSRFLGRGGNNNNNENSYPNNGIRRNGSRPVESVEPSPPPLTGDSKSKKKKSTQIFINGSSTAKRDIKLGTNDITKTSIYGKNVIIDHKIAIKLLELIRGDNRSWESIAVDILRQKKVRWESIKLDNCCSYDHNEQDNHQDLQQQQQQQGSGSASASTINYFELILSNIINIDNCTHLHLSNMKSYTISTSFALSSIIFSKHLCKLQLDFITDLSYHIPLLSQSISKNTSVTSLITSRCGLNDNHLGILLGSLPKQLEELRIFGNKCRSNGLHSLTNHIIGVEKDSKKRKDKKSKKKDKKSKKSTCKLKIIDLSYQHVNTSIGEEFDLLLFSKALSNNKTIKILDLDNTSINDLQLSYLIDSLCKNKTLEELTVNHNKITDAGVALLGTKFSDIKGLKKISMYSNIFDTT</sequence>
<evidence type="ECO:0000256" key="1">
    <source>
        <dbReference type="SAM" id="MobiDB-lite"/>
    </source>
</evidence>
<dbReference type="InterPro" id="IPR032675">
    <property type="entry name" value="LRR_dom_sf"/>
</dbReference>
<dbReference type="SUPFAM" id="SSF52047">
    <property type="entry name" value="RNI-like"/>
    <property type="match status" value="1"/>
</dbReference>
<proteinExistence type="predicted"/>
<name>A0A1E7ET88_9STRA</name>
<feature type="compositionally biased region" description="Low complexity" evidence="1">
    <location>
        <begin position="15"/>
        <end position="27"/>
    </location>
</feature>
<dbReference type="EMBL" id="KV784377">
    <property type="protein sequence ID" value="OEU09079.1"/>
    <property type="molecule type" value="Genomic_DNA"/>
</dbReference>
<dbReference type="KEGG" id="fcy:FRACYDRAFT_248947"/>
<feature type="region of interest" description="Disordered" evidence="1">
    <location>
        <begin position="1"/>
        <end position="62"/>
    </location>
</feature>
<dbReference type="AlphaFoldDB" id="A0A1E7ET88"/>
<accession>A0A1E7ET88</accession>
<dbReference type="PANTHER" id="PTHR24114">
    <property type="entry name" value="LEUCINE RICH REPEAT FAMILY PROTEIN"/>
    <property type="match status" value="1"/>
</dbReference>
<keyword evidence="3" id="KW-1185">Reference proteome</keyword>
<organism evidence="2 3">
    <name type="scientific">Fragilariopsis cylindrus CCMP1102</name>
    <dbReference type="NCBI Taxonomy" id="635003"/>
    <lineage>
        <taxon>Eukaryota</taxon>
        <taxon>Sar</taxon>
        <taxon>Stramenopiles</taxon>
        <taxon>Ochrophyta</taxon>
        <taxon>Bacillariophyta</taxon>
        <taxon>Bacillariophyceae</taxon>
        <taxon>Bacillariophycidae</taxon>
        <taxon>Bacillariales</taxon>
        <taxon>Bacillariaceae</taxon>
        <taxon>Fragilariopsis</taxon>
    </lineage>
</organism>
<evidence type="ECO:0000313" key="2">
    <source>
        <dbReference type="EMBL" id="OEU09079.1"/>
    </source>
</evidence>
<dbReference type="InParanoid" id="A0A1E7ET88"/>
<dbReference type="Gene3D" id="3.80.10.10">
    <property type="entry name" value="Ribonuclease Inhibitor"/>
    <property type="match status" value="1"/>
</dbReference>
<dbReference type="Proteomes" id="UP000095751">
    <property type="component" value="Unassembled WGS sequence"/>
</dbReference>
<protein>
    <submittedName>
        <fullName evidence="2">RNI-like protein</fullName>
    </submittedName>
</protein>
<reference evidence="2 3" key="1">
    <citation type="submission" date="2016-09" db="EMBL/GenBank/DDBJ databases">
        <title>Extensive genetic diversity and differential bi-allelic expression allows diatom success in the polar Southern Ocean.</title>
        <authorList>
            <consortium name="DOE Joint Genome Institute"/>
            <person name="Mock T."/>
            <person name="Otillar R.P."/>
            <person name="Strauss J."/>
            <person name="Dupont C."/>
            <person name="Frickenhaus S."/>
            <person name="Maumus F."/>
            <person name="Mcmullan M."/>
            <person name="Sanges R."/>
            <person name="Schmutz J."/>
            <person name="Toseland A."/>
            <person name="Valas R."/>
            <person name="Veluchamy A."/>
            <person name="Ward B.J."/>
            <person name="Allen A."/>
            <person name="Barry K."/>
            <person name="Falciatore A."/>
            <person name="Ferrante M."/>
            <person name="Fortunato A.E."/>
            <person name="Gloeckner G."/>
            <person name="Gruber A."/>
            <person name="Hipkin R."/>
            <person name="Janech M."/>
            <person name="Kroth P."/>
            <person name="Leese F."/>
            <person name="Lindquist E."/>
            <person name="Lyon B.R."/>
            <person name="Martin J."/>
            <person name="Mayer C."/>
            <person name="Parker M."/>
            <person name="Quesneville H."/>
            <person name="Raymond J."/>
            <person name="Uhlig C."/>
            <person name="Valentin K.U."/>
            <person name="Worden A.Z."/>
            <person name="Armbrust E.V."/>
            <person name="Bowler C."/>
            <person name="Green B."/>
            <person name="Moulton V."/>
            <person name="Van Oosterhout C."/>
            <person name="Grigoriev I."/>
        </authorList>
    </citation>
    <scope>NUCLEOTIDE SEQUENCE [LARGE SCALE GENOMIC DNA]</scope>
    <source>
        <strain evidence="2 3">CCMP1102</strain>
    </source>
</reference>